<gene>
    <name evidence="4" type="ORF">ETD83_03525</name>
</gene>
<proteinExistence type="predicted"/>
<dbReference type="InterPro" id="IPR023365">
    <property type="entry name" value="Sortase_dom-sf"/>
</dbReference>
<sequence length="409" mass="42994">MKTGPTPPVTGPNPTRAGQRPAPASPADEAARVLGELEARVASLALDAADADRAQTMVVAGRASALLGVADTAVADGDSAGRRRIAELRGRYDAALLRLGGLAVAPSRRRQGIVGSLPGSGEALGLRQIGRAVTTALMVTGLLLLCFAAYSLAFAHVTYERQQRAMLAELSADFRESAAVAAAAVAGDRDLAATPGRGEPVALLEIPKTGVREVVVQATGTRELRTAVGHYRPSPMPGQAGNAVLAGHRNLYGRPFARLGSLRPGDTVLVTTQEGRFTYTVEFAQTAPTGAQDFLSQGTFVNRLTLLTTAPRGKGGRFAVVSRLKGGPAALRIKDSTGIKTDELGLARDSSGWWPSLGWGVLMLGALVVTAILYRSWRRPSTYLLTMPVLLALALLWFESLARLIPSTF</sequence>
<dbReference type="Pfam" id="PF04203">
    <property type="entry name" value="Sortase"/>
    <property type="match status" value="1"/>
</dbReference>
<evidence type="ECO:0000256" key="3">
    <source>
        <dbReference type="SAM" id="Phobius"/>
    </source>
</evidence>
<name>A0A5C4JJE1_9ACTN</name>
<dbReference type="NCBIfam" id="TIGR01076">
    <property type="entry name" value="sortase_fam"/>
    <property type="match status" value="1"/>
</dbReference>
<keyword evidence="3" id="KW-0812">Transmembrane</keyword>
<keyword evidence="5" id="KW-1185">Reference proteome</keyword>
<dbReference type="CDD" id="cd05830">
    <property type="entry name" value="Sortase_E"/>
    <property type="match status" value="1"/>
</dbReference>
<dbReference type="GO" id="GO:0016787">
    <property type="term" value="F:hydrolase activity"/>
    <property type="evidence" value="ECO:0007669"/>
    <property type="project" value="UniProtKB-KW"/>
</dbReference>
<dbReference type="EMBL" id="VCKW01000010">
    <property type="protein sequence ID" value="TMR06748.1"/>
    <property type="molecule type" value="Genomic_DNA"/>
</dbReference>
<evidence type="ECO:0000256" key="2">
    <source>
        <dbReference type="SAM" id="MobiDB-lite"/>
    </source>
</evidence>
<evidence type="ECO:0000313" key="4">
    <source>
        <dbReference type="EMBL" id="TMR06748.1"/>
    </source>
</evidence>
<keyword evidence="3" id="KW-1133">Transmembrane helix</keyword>
<feature type="transmembrane region" description="Helical" evidence="3">
    <location>
        <begin position="136"/>
        <end position="157"/>
    </location>
</feature>
<organism evidence="4 5">
    <name type="scientific">Actinomadura soli</name>
    <dbReference type="NCBI Taxonomy" id="2508997"/>
    <lineage>
        <taxon>Bacteria</taxon>
        <taxon>Bacillati</taxon>
        <taxon>Actinomycetota</taxon>
        <taxon>Actinomycetes</taxon>
        <taxon>Streptosporangiales</taxon>
        <taxon>Thermomonosporaceae</taxon>
        <taxon>Actinomadura</taxon>
    </lineage>
</organism>
<feature type="transmembrane region" description="Helical" evidence="3">
    <location>
        <begin position="383"/>
        <end position="405"/>
    </location>
</feature>
<dbReference type="SUPFAM" id="SSF63817">
    <property type="entry name" value="Sortase"/>
    <property type="match status" value="1"/>
</dbReference>
<dbReference type="InterPro" id="IPR005754">
    <property type="entry name" value="Sortase"/>
</dbReference>
<protein>
    <submittedName>
        <fullName evidence="4">Sortase</fullName>
    </submittedName>
</protein>
<keyword evidence="3" id="KW-0472">Membrane</keyword>
<feature type="region of interest" description="Disordered" evidence="2">
    <location>
        <begin position="1"/>
        <end position="28"/>
    </location>
</feature>
<comment type="caution">
    <text evidence="4">The sequence shown here is derived from an EMBL/GenBank/DDBJ whole genome shotgun (WGS) entry which is preliminary data.</text>
</comment>
<dbReference type="Gene3D" id="2.40.260.10">
    <property type="entry name" value="Sortase"/>
    <property type="match status" value="1"/>
</dbReference>
<dbReference type="Proteomes" id="UP000309174">
    <property type="component" value="Unassembled WGS sequence"/>
</dbReference>
<dbReference type="InterPro" id="IPR042003">
    <property type="entry name" value="Sortase_E"/>
</dbReference>
<keyword evidence="1" id="KW-0378">Hydrolase</keyword>
<evidence type="ECO:0000256" key="1">
    <source>
        <dbReference type="ARBA" id="ARBA00022801"/>
    </source>
</evidence>
<evidence type="ECO:0000313" key="5">
    <source>
        <dbReference type="Proteomes" id="UP000309174"/>
    </source>
</evidence>
<dbReference type="OrthoDB" id="5242879at2"/>
<feature type="compositionally biased region" description="Pro residues" evidence="2">
    <location>
        <begin position="1"/>
        <end position="11"/>
    </location>
</feature>
<dbReference type="AlphaFoldDB" id="A0A5C4JJE1"/>
<dbReference type="RefSeq" id="WP_138643580.1">
    <property type="nucleotide sequence ID" value="NZ_VCKW01000010.1"/>
</dbReference>
<reference evidence="4 5" key="1">
    <citation type="submission" date="2019-05" db="EMBL/GenBank/DDBJ databases">
        <title>Draft genome sequence of Actinomadura sp. 14C53.</title>
        <authorList>
            <person name="Saricaoglu S."/>
            <person name="Isik K."/>
        </authorList>
    </citation>
    <scope>NUCLEOTIDE SEQUENCE [LARGE SCALE GENOMIC DNA]</scope>
    <source>
        <strain evidence="4 5">14C53</strain>
    </source>
</reference>
<feature type="transmembrane region" description="Helical" evidence="3">
    <location>
        <begin position="357"/>
        <end position="377"/>
    </location>
</feature>
<accession>A0A5C4JJE1</accession>